<dbReference type="AlphaFoldDB" id="A0AAD8HGH0"/>
<protein>
    <recommendedName>
        <fullName evidence="2">DUF7751 domain-containing protein</fullName>
    </recommendedName>
</protein>
<dbReference type="EMBL" id="JAUIZM010000009">
    <property type="protein sequence ID" value="KAK1366744.1"/>
    <property type="molecule type" value="Genomic_DNA"/>
</dbReference>
<evidence type="ECO:0000256" key="1">
    <source>
        <dbReference type="SAM" id="MobiDB-lite"/>
    </source>
</evidence>
<name>A0AAD8HGH0_9APIA</name>
<feature type="region of interest" description="Disordered" evidence="1">
    <location>
        <begin position="1"/>
        <end position="71"/>
    </location>
</feature>
<comment type="caution">
    <text evidence="3">The sequence shown here is derived from an EMBL/GenBank/DDBJ whole genome shotgun (WGS) entry which is preliminary data.</text>
</comment>
<proteinExistence type="predicted"/>
<reference evidence="3" key="2">
    <citation type="submission" date="2023-05" db="EMBL/GenBank/DDBJ databases">
        <authorList>
            <person name="Schelkunov M.I."/>
        </authorList>
    </citation>
    <scope>NUCLEOTIDE SEQUENCE</scope>
    <source>
        <strain evidence="3">Hsosn_3</strain>
        <tissue evidence="3">Leaf</tissue>
    </source>
</reference>
<reference evidence="3" key="1">
    <citation type="submission" date="2023-02" db="EMBL/GenBank/DDBJ databases">
        <title>Genome of toxic invasive species Heracleum sosnowskyi carries increased number of genes despite the absence of recent whole-genome duplications.</title>
        <authorList>
            <person name="Schelkunov M."/>
            <person name="Shtratnikova V."/>
            <person name="Makarenko M."/>
            <person name="Klepikova A."/>
            <person name="Omelchenko D."/>
            <person name="Novikova G."/>
            <person name="Obukhova E."/>
            <person name="Bogdanov V."/>
            <person name="Penin A."/>
            <person name="Logacheva M."/>
        </authorList>
    </citation>
    <scope>NUCLEOTIDE SEQUENCE</scope>
    <source>
        <strain evidence="3">Hsosn_3</strain>
        <tissue evidence="3">Leaf</tissue>
    </source>
</reference>
<dbReference type="InterPro" id="IPR056653">
    <property type="entry name" value="DUF7751"/>
</dbReference>
<evidence type="ECO:0000313" key="3">
    <source>
        <dbReference type="EMBL" id="KAK1366744.1"/>
    </source>
</evidence>
<dbReference type="Pfam" id="PF24933">
    <property type="entry name" value="DUF7751"/>
    <property type="match status" value="1"/>
</dbReference>
<accession>A0AAD8HGH0</accession>
<keyword evidence="4" id="KW-1185">Reference proteome</keyword>
<dbReference type="Proteomes" id="UP001237642">
    <property type="component" value="Unassembled WGS sequence"/>
</dbReference>
<feature type="domain" description="DUF7751" evidence="2">
    <location>
        <begin position="100"/>
        <end position="134"/>
    </location>
</feature>
<evidence type="ECO:0000313" key="4">
    <source>
        <dbReference type="Proteomes" id="UP001237642"/>
    </source>
</evidence>
<organism evidence="3 4">
    <name type="scientific">Heracleum sosnowskyi</name>
    <dbReference type="NCBI Taxonomy" id="360622"/>
    <lineage>
        <taxon>Eukaryota</taxon>
        <taxon>Viridiplantae</taxon>
        <taxon>Streptophyta</taxon>
        <taxon>Embryophyta</taxon>
        <taxon>Tracheophyta</taxon>
        <taxon>Spermatophyta</taxon>
        <taxon>Magnoliopsida</taxon>
        <taxon>eudicotyledons</taxon>
        <taxon>Gunneridae</taxon>
        <taxon>Pentapetalae</taxon>
        <taxon>asterids</taxon>
        <taxon>campanulids</taxon>
        <taxon>Apiales</taxon>
        <taxon>Apiaceae</taxon>
        <taxon>Apioideae</taxon>
        <taxon>apioid superclade</taxon>
        <taxon>Tordylieae</taxon>
        <taxon>Tordyliinae</taxon>
        <taxon>Heracleum</taxon>
    </lineage>
</organism>
<sequence>MGNNNGANEAGRSETLGNQTAGNEAVRSETVRNQTVGNEAGRSETVGNQSSGTPKNVLTRTGNAGSQHDWKEQLDRDVETLKSEINIISFRSVLNRHGFECLELGTLSIKEQALTNESVEKVVGWALSHHFMQFS</sequence>
<gene>
    <name evidence="3" type="ORF">POM88_042305</name>
</gene>
<feature type="compositionally biased region" description="Polar residues" evidence="1">
    <location>
        <begin position="45"/>
        <end position="66"/>
    </location>
</feature>
<evidence type="ECO:0000259" key="2">
    <source>
        <dbReference type="Pfam" id="PF24933"/>
    </source>
</evidence>